<protein>
    <submittedName>
        <fullName evidence="1">Uncharacterized protein DUF3558</fullName>
    </submittedName>
</protein>
<accession>A0A4Q7KQ44</accession>
<dbReference type="Proteomes" id="UP000294257">
    <property type="component" value="Unassembled WGS sequence"/>
</dbReference>
<dbReference type="RefSeq" id="WP_165401390.1">
    <property type="nucleotide sequence ID" value="NZ_SGWQ01000005.1"/>
</dbReference>
<comment type="caution">
    <text evidence="1">The sequence shown here is derived from an EMBL/GenBank/DDBJ whole genome shotgun (WGS) entry which is preliminary data.</text>
</comment>
<organism evidence="1 2">
    <name type="scientific">Herbihabitans rhizosphaerae</name>
    <dbReference type="NCBI Taxonomy" id="1872711"/>
    <lineage>
        <taxon>Bacteria</taxon>
        <taxon>Bacillati</taxon>
        <taxon>Actinomycetota</taxon>
        <taxon>Actinomycetes</taxon>
        <taxon>Pseudonocardiales</taxon>
        <taxon>Pseudonocardiaceae</taxon>
        <taxon>Herbihabitans</taxon>
    </lineage>
</organism>
<evidence type="ECO:0000313" key="1">
    <source>
        <dbReference type="EMBL" id="RZS37821.1"/>
    </source>
</evidence>
<dbReference type="InterPro" id="IPR024520">
    <property type="entry name" value="DUF3558"/>
</dbReference>
<sequence>MPSTSLPRKGFAAACVALGLAACGQGDEQQSSPRNYLSIDPCALLTADEVAPYLVESDRLAEPQARREDFSAQPRCVWRRPDRAFFVELSLRPPAADSERVESRKLAVGGNPAYLSPDGRHTCRLEVDTGGVSVLMDVAPGSRSAVDDDGDVCAEVTTSVTTVLGRLRW</sequence>
<evidence type="ECO:0000313" key="2">
    <source>
        <dbReference type="Proteomes" id="UP000294257"/>
    </source>
</evidence>
<name>A0A4Q7KQ44_9PSEU</name>
<dbReference type="AlphaFoldDB" id="A0A4Q7KQ44"/>
<dbReference type="EMBL" id="SGWQ01000005">
    <property type="protein sequence ID" value="RZS37821.1"/>
    <property type="molecule type" value="Genomic_DNA"/>
</dbReference>
<reference evidence="1 2" key="1">
    <citation type="submission" date="2019-02" db="EMBL/GenBank/DDBJ databases">
        <title>Genomic Encyclopedia of Type Strains, Phase IV (KMG-IV): sequencing the most valuable type-strain genomes for metagenomic binning, comparative biology and taxonomic classification.</title>
        <authorList>
            <person name="Goeker M."/>
        </authorList>
    </citation>
    <scope>NUCLEOTIDE SEQUENCE [LARGE SCALE GENOMIC DNA]</scope>
    <source>
        <strain evidence="1 2">DSM 101727</strain>
    </source>
</reference>
<gene>
    <name evidence="1" type="ORF">EV193_105380</name>
</gene>
<dbReference type="Pfam" id="PF12079">
    <property type="entry name" value="DUF3558"/>
    <property type="match status" value="1"/>
</dbReference>
<proteinExistence type="predicted"/>
<keyword evidence="2" id="KW-1185">Reference proteome</keyword>